<organism evidence="1 2">
    <name type="scientific">Bradyrhizobium shewense</name>
    <dbReference type="NCBI Taxonomy" id="1761772"/>
    <lineage>
        <taxon>Bacteria</taxon>
        <taxon>Pseudomonadati</taxon>
        <taxon>Pseudomonadota</taxon>
        <taxon>Alphaproteobacteria</taxon>
        <taxon>Hyphomicrobiales</taxon>
        <taxon>Nitrobacteraceae</taxon>
        <taxon>Bradyrhizobium</taxon>
    </lineage>
</organism>
<proteinExistence type="predicted"/>
<keyword evidence="2" id="KW-1185">Reference proteome</keyword>
<protein>
    <submittedName>
        <fullName evidence="1">Uncharacterized protein</fullName>
    </submittedName>
</protein>
<reference evidence="2" key="1">
    <citation type="submission" date="2016-08" db="EMBL/GenBank/DDBJ databases">
        <authorList>
            <person name="Varghese N."/>
            <person name="Submissions Spin"/>
        </authorList>
    </citation>
    <scope>NUCLEOTIDE SEQUENCE [LARGE SCALE GENOMIC DNA]</scope>
    <source>
        <strain evidence="2">ERR11</strain>
    </source>
</reference>
<evidence type="ECO:0000313" key="1">
    <source>
        <dbReference type="EMBL" id="SCB54864.1"/>
    </source>
</evidence>
<dbReference type="Proteomes" id="UP000199184">
    <property type="component" value="Unassembled WGS sequence"/>
</dbReference>
<accession>A0A1C3XS91</accession>
<evidence type="ECO:0000313" key="2">
    <source>
        <dbReference type="Proteomes" id="UP000199184"/>
    </source>
</evidence>
<gene>
    <name evidence="1" type="ORF">GA0061098_103142</name>
</gene>
<dbReference type="AlphaFoldDB" id="A0A1C3XS91"/>
<sequence>MLNQLRSSGKSPSHYRSGLCLLKDNSVHRLVIGPTVACKAYYLIENEAPIRGSVRDNKACEGSCILGNAEHVKEKRDCAMPLKCGRNPEKARVES</sequence>
<dbReference type="EMBL" id="FMAI01000031">
    <property type="protein sequence ID" value="SCB54864.1"/>
    <property type="molecule type" value="Genomic_DNA"/>
</dbReference>
<name>A0A1C3XS91_9BRAD</name>